<protein>
    <submittedName>
        <fullName evidence="1">Uncharacterized protein</fullName>
    </submittedName>
</protein>
<proteinExistence type="predicted"/>
<accession>J9FHX6</accession>
<comment type="caution">
    <text evidence="1">The sequence shown here is derived from an EMBL/GenBank/DDBJ whole genome shotgun (WGS) entry which is preliminary data.</text>
</comment>
<evidence type="ECO:0000313" key="1">
    <source>
        <dbReference type="EMBL" id="EJW89247.1"/>
    </source>
</evidence>
<reference evidence="1" key="1">
    <citation type="journal article" date="2012" name="PLoS ONE">
        <title>Gene sets for utilization of primary and secondary nutrition supplies in the distal gut of endangered iberian lynx.</title>
        <authorList>
            <person name="Alcaide M."/>
            <person name="Messina E."/>
            <person name="Richter M."/>
            <person name="Bargiela R."/>
            <person name="Peplies J."/>
            <person name="Huws S.A."/>
            <person name="Newbold C.J."/>
            <person name="Golyshin P.N."/>
            <person name="Simon M.A."/>
            <person name="Lopez G."/>
            <person name="Yakimov M.M."/>
            <person name="Ferrer M."/>
        </authorList>
    </citation>
    <scope>NUCLEOTIDE SEQUENCE</scope>
</reference>
<sequence length="30" mass="3284">SEVYSGVYGRASINFYASTPTATRACLRLE</sequence>
<dbReference type="AlphaFoldDB" id="J9FHX6"/>
<feature type="non-terminal residue" evidence="1">
    <location>
        <position position="1"/>
    </location>
</feature>
<name>J9FHX6_9ZZZZ</name>
<gene>
    <name evidence="1" type="ORF">EVA_22647</name>
</gene>
<organism evidence="1">
    <name type="scientific">gut metagenome</name>
    <dbReference type="NCBI Taxonomy" id="749906"/>
    <lineage>
        <taxon>unclassified sequences</taxon>
        <taxon>metagenomes</taxon>
        <taxon>organismal metagenomes</taxon>
    </lineage>
</organism>
<dbReference type="EMBL" id="AMCI01009605">
    <property type="protein sequence ID" value="EJW89247.1"/>
    <property type="molecule type" value="Genomic_DNA"/>
</dbReference>